<dbReference type="EMBL" id="FNKB01000001">
    <property type="protein sequence ID" value="SDQ33719.1"/>
    <property type="molecule type" value="Genomic_DNA"/>
</dbReference>
<dbReference type="eggNOG" id="COG2814">
    <property type="taxonomic scope" value="Bacteria"/>
</dbReference>
<dbReference type="STRING" id="1079994.SAMN04488565_2271"/>
<dbReference type="OrthoDB" id="9814237at2"/>
<dbReference type="InterPro" id="IPR020846">
    <property type="entry name" value="MFS_dom"/>
</dbReference>
<proteinExistence type="predicted"/>
<feature type="transmembrane region" description="Helical" evidence="6">
    <location>
        <begin position="377"/>
        <end position="400"/>
    </location>
</feature>
<dbReference type="InterPro" id="IPR011701">
    <property type="entry name" value="MFS"/>
</dbReference>
<dbReference type="CDD" id="cd17324">
    <property type="entry name" value="MFS_NepI_like"/>
    <property type="match status" value="1"/>
</dbReference>
<evidence type="ECO:0000256" key="4">
    <source>
        <dbReference type="ARBA" id="ARBA00022989"/>
    </source>
</evidence>
<feature type="transmembrane region" description="Helical" evidence="6">
    <location>
        <begin position="350"/>
        <end position="371"/>
    </location>
</feature>
<organism evidence="8 9">
    <name type="scientific">Leucobacter chromiiresistens</name>
    <dbReference type="NCBI Taxonomy" id="1079994"/>
    <lineage>
        <taxon>Bacteria</taxon>
        <taxon>Bacillati</taxon>
        <taxon>Actinomycetota</taxon>
        <taxon>Actinomycetes</taxon>
        <taxon>Micrococcales</taxon>
        <taxon>Microbacteriaceae</taxon>
        <taxon>Leucobacter</taxon>
    </lineage>
</organism>
<gene>
    <name evidence="8" type="ORF">SAMN04488565_2271</name>
</gene>
<keyword evidence="5 6" id="KW-0472">Membrane</keyword>
<feature type="transmembrane region" description="Helical" evidence="6">
    <location>
        <begin position="61"/>
        <end position="81"/>
    </location>
</feature>
<feature type="transmembrane region" description="Helical" evidence="6">
    <location>
        <begin position="93"/>
        <end position="110"/>
    </location>
</feature>
<evidence type="ECO:0000256" key="1">
    <source>
        <dbReference type="ARBA" id="ARBA00004651"/>
    </source>
</evidence>
<feature type="transmembrane region" description="Helical" evidence="6">
    <location>
        <begin position="122"/>
        <end position="143"/>
    </location>
</feature>
<accession>A0A1H1A243</accession>
<dbReference type="GO" id="GO:0022857">
    <property type="term" value="F:transmembrane transporter activity"/>
    <property type="evidence" value="ECO:0007669"/>
    <property type="project" value="InterPro"/>
</dbReference>
<feature type="transmembrane region" description="Helical" evidence="6">
    <location>
        <begin position="290"/>
        <end position="308"/>
    </location>
</feature>
<keyword evidence="3 6" id="KW-0812">Transmembrane</keyword>
<comment type="subcellular location">
    <subcellularLocation>
        <location evidence="1">Cell membrane</location>
        <topology evidence="1">Multi-pass membrane protein</topology>
    </subcellularLocation>
</comment>
<dbReference type="PROSITE" id="PS50850">
    <property type="entry name" value="MFS"/>
    <property type="match status" value="1"/>
</dbReference>
<evidence type="ECO:0000256" key="5">
    <source>
        <dbReference type="ARBA" id="ARBA00023136"/>
    </source>
</evidence>
<dbReference type="AlphaFoldDB" id="A0A1H1A243"/>
<dbReference type="Proteomes" id="UP000182690">
    <property type="component" value="Unassembled WGS sequence"/>
</dbReference>
<evidence type="ECO:0000256" key="2">
    <source>
        <dbReference type="ARBA" id="ARBA00022475"/>
    </source>
</evidence>
<name>A0A1H1A243_9MICO</name>
<feature type="transmembrane region" description="Helical" evidence="6">
    <location>
        <begin position="223"/>
        <end position="246"/>
    </location>
</feature>
<feature type="transmembrane region" description="Helical" evidence="6">
    <location>
        <begin position="150"/>
        <end position="177"/>
    </location>
</feature>
<dbReference type="PANTHER" id="PTHR43124:SF3">
    <property type="entry name" value="CHLORAMPHENICOL EFFLUX PUMP RV0191"/>
    <property type="match status" value="1"/>
</dbReference>
<evidence type="ECO:0000313" key="8">
    <source>
        <dbReference type="EMBL" id="SDQ33719.1"/>
    </source>
</evidence>
<dbReference type="PANTHER" id="PTHR43124">
    <property type="entry name" value="PURINE EFFLUX PUMP PBUE"/>
    <property type="match status" value="1"/>
</dbReference>
<evidence type="ECO:0000256" key="6">
    <source>
        <dbReference type="SAM" id="Phobius"/>
    </source>
</evidence>
<dbReference type="SUPFAM" id="SSF103473">
    <property type="entry name" value="MFS general substrate transporter"/>
    <property type="match status" value="1"/>
</dbReference>
<evidence type="ECO:0000256" key="3">
    <source>
        <dbReference type="ARBA" id="ARBA00022692"/>
    </source>
</evidence>
<sequence>MQNEASTASDTGRTAPHRPTRARLPLVVYVLALGTFLMLTTEFVVAGILPEISRDLQISLAQAGSLITVFAIGMVIGAPLLPLLTIRVSKRRTLLIALVVFIGGHVVVALSSDFTTIMAARWVTALATGAFWAVSAVVAANVAGASMQSAAVGVVAAGGSLATVLGVPIGAFIAQHLGWRGTFWALAVAAVVAVVCIARLVPRDPPRPASASIRADLADLRSVRLWLVLAACTTTTGGVLAAYSFIAPILTDRAGVPAALVPAVLAGFGICSFVGTLLGGRLGDRHAHAVILIAPAASALVLLALAMFSGYAGVAVALVALLGAFGLSANSVLIHLAVRHAGRAATLGSGLAVAAFNTGTAIGTTSAGAALTSSLGLAGPAAVGSGIAALTLIPAALLAASRLRRSPLPTSSH</sequence>
<feature type="transmembrane region" description="Helical" evidence="6">
    <location>
        <begin position="26"/>
        <end position="49"/>
    </location>
</feature>
<dbReference type="Pfam" id="PF07690">
    <property type="entry name" value="MFS_1"/>
    <property type="match status" value="1"/>
</dbReference>
<reference evidence="8 9" key="1">
    <citation type="submission" date="2016-10" db="EMBL/GenBank/DDBJ databases">
        <authorList>
            <person name="de Groot N.N."/>
        </authorList>
    </citation>
    <scope>NUCLEOTIDE SEQUENCE [LARGE SCALE GENOMIC DNA]</scope>
    <source>
        <strain evidence="8 9">DSM 22788</strain>
    </source>
</reference>
<feature type="domain" description="Major facilitator superfamily (MFS) profile" evidence="7">
    <location>
        <begin position="27"/>
        <end position="403"/>
    </location>
</feature>
<keyword evidence="2" id="KW-1003">Cell membrane</keyword>
<feature type="transmembrane region" description="Helical" evidence="6">
    <location>
        <begin position="314"/>
        <end position="338"/>
    </location>
</feature>
<keyword evidence="4 6" id="KW-1133">Transmembrane helix</keyword>
<protein>
    <submittedName>
        <fullName evidence="8">MFS transporter, DHA1 family, arabinose polymer transporter</fullName>
    </submittedName>
</protein>
<dbReference type="InterPro" id="IPR050189">
    <property type="entry name" value="MFS_Efflux_Transporters"/>
</dbReference>
<dbReference type="RefSeq" id="WP_010157000.1">
    <property type="nucleotide sequence ID" value="NZ_FNKB01000001.1"/>
</dbReference>
<feature type="transmembrane region" description="Helical" evidence="6">
    <location>
        <begin position="183"/>
        <end position="202"/>
    </location>
</feature>
<evidence type="ECO:0000313" key="9">
    <source>
        <dbReference type="Proteomes" id="UP000182690"/>
    </source>
</evidence>
<feature type="transmembrane region" description="Helical" evidence="6">
    <location>
        <begin position="258"/>
        <end position="278"/>
    </location>
</feature>
<dbReference type="GO" id="GO:0005886">
    <property type="term" value="C:plasma membrane"/>
    <property type="evidence" value="ECO:0007669"/>
    <property type="project" value="UniProtKB-SubCell"/>
</dbReference>
<evidence type="ECO:0000259" key="7">
    <source>
        <dbReference type="PROSITE" id="PS50850"/>
    </source>
</evidence>
<dbReference type="Gene3D" id="1.20.1250.20">
    <property type="entry name" value="MFS general substrate transporter like domains"/>
    <property type="match status" value="1"/>
</dbReference>
<dbReference type="InterPro" id="IPR036259">
    <property type="entry name" value="MFS_trans_sf"/>
</dbReference>